<keyword evidence="2 6" id="KW-0812">Transmembrane</keyword>
<feature type="transmembrane region" description="Helical" evidence="6">
    <location>
        <begin position="199"/>
        <end position="221"/>
    </location>
</feature>
<dbReference type="RefSeq" id="WP_085123716.1">
    <property type="nucleotide sequence ID" value="NZ_FWZX01000013.1"/>
</dbReference>
<dbReference type="GO" id="GO:0016020">
    <property type="term" value="C:membrane"/>
    <property type="evidence" value="ECO:0007669"/>
    <property type="project" value="UniProtKB-SubCell"/>
</dbReference>
<comment type="subcellular location">
    <subcellularLocation>
        <location evidence="1">Membrane</location>
        <topology evidence="1">Multi-pass membrane protein</topology>
    </subcellularLocation>
</comment>
<keyword evidence="5" id="KW-0479">Metal-binding</keyword>
<proteinExistence type="predicted"/>
<evidence type="ECO:0000256" key="4">
    <source>
        <dbReference type="ARBA" id="ARBA00023136"/>
    </source>
</evidence>
<keyword evidence="3 6" id="KW-1133">Transmembrane helix</keyword>
<keyword evidence="8" id="KW-1185">Reference proteome</keyword>
<evidence type="ECO:0000313" key="7">
    <source>
        <dbReference type="EMBL" id="SMF38513.1"/>
    </source>
</evidence>
<feature type="transmembrane region" description="Helical" evidence="6">
    <location>
        <begin position="89"/>
        <end position="105"/>
    </location>
</feature>
<evidence type="ECO:0000256" key="5">
    <source>
        <dbReference type="PIRSR" id="PIRSR604254-1"/>
    </source>
</evidence>
<gene>
    <name evidence="7" type="ORF">SAMN05428998_11333</name>
</gene>
<dbReference type="InterPro" id="IPR004254">
    <property type="entry name" value="AdipoR/HlyIII-related"/>
</dbReference>
<accession>A0A1Y6BZX3</accession>
<protein>
    <submittedName>
        <fullName evidence="7">Hemolysin III</fullName>
    </submittedName>
</protein>
<feature type="binding site" evidence="5">
    <location>
        <position position="201"/>
    </location>
    <ligand>
        <name>Zn(2+)</name>
        <dbReference type="ChEBI" id="CHEBI:29105"/>
    </ligand>
</feature>
<dbReference type="STRING" id="560819.SAMN05428998_11333"/>
<dbReference type="PANTHER" id="PTHR20855">
    <property type="entry name" value="ADIPOR/PROGESTIN RECEPTOR-RELATED"/>
    <property type="match status" value="1"/>
</dbReference>
<dbReference type="Pfam" id="PF03006">
    <property type="entry name" value="HlyIII"/>
    <property type="match status" value="1"/>
</dbReference>
<dbReference type="Proteomes" id="UP000192917">
    <property type="component" value="Unassembled WGS sequence"/>
</dbReference>
<dbReference type="PANTHER" id="PTHR20855:SF3">
    <property type="entry name" value="LD03007P"/>
    <property type="match status" value="1"/>
</dbReference>
<dbReference type="GO" id="GO:0046872">
    <property type="term" value="F:metal ion binding"/>
    <property type="evidence" value="ECO:0007669"/>
    <property type="project" value="UniProtKB-KW"/>
</dbReference>
<feature type="transmembrane region" description="Helical" evidence="6">
    <location>
        <begin position="117"/>
        <end position="136"/>
    </location>
</feature>
<organism evidence="7 8">
    <name type="scientific">Tistlia consotensis USBA 355</name>
    <dbReference type="NCBI Taxonomy" id="560819"/>
    <lineage>
        <taxon>Bacteria</taxon>
        <taxon>Pseudomonadati</taxon>
        <taxon>Pseudomonadota</taxon>
        <taxon>Alphaproteobacteria</taxon>
        <taxon>Rhodospirillales</taxon>
        <taxon>Rhodovibrionaceae</taxon>
        <taxon>Tistlia</taxon>
    </lineage>
</organism>
<keyword evidence="4 6" id="KW-0472">Membrane</keyword>
<evidence type="ECO:0000256" key="3">
    <source>
        <dbReference type="ARBA" id="ARBA00022989"/>
    </source>
</evidence>
<feature type="transmembrane region" description="Helical" evidence="6">
    <location>
        <begin position="54"/>
        <end position="77"/>
    </location>
</feature>
<sequence length="222" mass="23760">MGARSDDETGLFPRYSAGERAADLVVHVLGVLGALAGGLWLLLGPGLEHDLGTWLTLLAYALGLSGGLGASAAYNLTPPGRRKELLRRLDHAMIYFLIAASYTPFAFERIPAPLGPWLGAGVWAAALLGIALKLGFPRRYERLGLALYLAIGWAVLLAIGPLVESVRPVTVWLLLIGGGLYTAGSLFHNLRRLPFHNPIWHGFVLVAAVLHFLAVTLEVALA</sequence>
<keyword evidence="5" id="KW-0862">Zinc</keyword>
<evidence type="ECO:0000256" key="6">
    <source>
        <dbReference type="SAM" id="Phobius"/>
    </source>
</evidence>
<dbReference type="AlphaFoldDB" id="A0A1Y6BZX3"/>
<reference evidence="7 8" key="1">
    <citation type="submission" date="2017-04" db="EMBL/GenBank/DDBJ databases">
        <authorList>
            <person name="Afonso C.L."/>
            <person name="Miller P.J."/>
            <person name="Scott M.A."/>
            <person name="Spackman E."/>
            <person name="Goraichik I."/>
            <person name="Dimitrov K.M."/>
            <person name="Suarez D.L."/>
            <person name="Swayne D.E."/>
        </authorList>
    </citation>
    <scope>NUCLEOTIDE SEQUENCE [LARGE SCALE GENOMIC DNA]</scope>
    <source>
        <strain evidence="7 8">USBA 355</strain>
    </source>
</reference>
<feature type="transmembrane region" description="Helical" evidence="6">
    <location>
        <begin position="21"/>
        <end position="42"/>
    </location>
</feature>
<name>A0A1Y6BZX3_9PROT</name>
<evidence type="ECO:0000256" key="1">
    <source>
        <dbReference type="ARBA" id="ARBA00004141"/>
    </source>
</evidence>
<evidence type="ECO:0000256" key="2">
    <source>
        <dbReference type="ARBA" id="ARBA00022692"/>
    </source>
</evidence>
<evidence type="ECO:0000313" key="8">
    <source>
        <dbReference type="Proteomes" id="UP000192917"/>
    </source>
</evidence>
<feature type="transmembrane region" description="Helical" evidence="6">
    <location>
        <begin position="169"/>
        <end position="187"/>
    </location>
</feature>
<dbReference type="EMBL" id="FWZX01000013">
    <property type="protein sequence ID" value="SMF38513.1"/>
    <property type="molecule type" value="Genomic_DNA"/>
</dbReference>
<feature type="transmembrane region" description="Helical" evidence="6">
    <location>
        <begin position="143"/>
        <end position="163"/>
    </location>
</feature>